<feature type="region of interest" description="Disordered" evidence="1">
    <location>
        <begin position="54"/>
        <end position="76"/>
    </location>
</feature>
<evidence type="ECO:0000313" key="2">
    <source>
        <dbReference type="EMBL" id="TGN68555.1"/>
    </source>
</evidence>
<dbReference type="Pfam" id="PF09615">
    <property type="entry name" value="Cas_Csy3"/>
    <property type="match status" value="1"/>
</dbReference>
<protein>
    <submittedName>
        <fullName evidence="2">Type I-F CRISPR-associated protein Csy3</fullName>
    </submittedName>
</protein>
<dbReference type="NCBIfam" id="TIGR02566">
    <property type="entry name" value="cas_Csy3"/>
    <property type="match status" value="1"/>
</dbReference>
<evidence type="ECO:0000313" key="3">
    <source>
        <dbReference type="Proteomes" id="UP000297972"/>
    </source>
</evidence>
<dbReference type="RefSeq" id="WP_135815986.1">
    <property type="nucleotide sequence ID" value="NZ_SRPG01000004.1"/>
</dbReference>
<feature type="compositionally biased region" description="Polar residues" evidence="1">
    <location>
        <begin position="56"/>
        <end position="75"/>
    </location>
</feature>
<dbReference type="EMBL" id="SRPG01000004">
    <property type="protein sequence ID" value="TGN68555.1"/>
    <property type="molecule type" value="Genomic_DNA"/>
</dbReference>
<dbReference type="OrthoDB" id="240864at2"/>
<sequence length="373" mass="39972">MSTKEAYSLQTGMLALMRSIQVSEALLWATGTDKDAEGKPVAIRLPIIVQEKGVRGQSSENNAKNEGKSNPQTVDNAVIPAGYDHLEITFSVRVMPGAMNLHASDSPAVSANYAVLARAYADNGGFAHLARRYVANVLNGRFAWRNRWQSDTASVSIRFAGGTEIVADPFALDLQEIPSIDEMRKALVFGTPEGLDALIDGVARGLSEAAFEFDVSWSSKMGPGAEVFPSQEYLRGEAAERLKGRGEDGGKSRVYATLPSRFGGKVIEQASIHSQKIGAALRHIDDWHNNDDFGPIAVNPYGGVQETADVLRASRGGTAPNLYAIMGKPEVLKAEVEKPAGQMSGETHFFFANLIRGGVFGVSTKTAKTAAEA</sequence>
<gene>
    <name evidence="2" type="primary">csy3</name>
    <name evidence="2" type="ORF">E4L95_00970</name>
</gene>
<reference evidence="2 3" key="1">
    <citation type="submission" date="2019-03" db="EMBL/GenBank/DDBJ databases">
        <authorList>
            <person name="Li J."/>
        </authorList>
    </citation>
    <scope>NUCLEOTIDE SEQUENCE [LARGE SCALE GENOMIC DNA]</scope>
    <source>
        <strain evidence="2 3">3058</strain>
    </source>
</reference>
<dbReference type="AlphaFoldDB" id="A0A4Z1CT02"/>
<keyword evidence="3" id="KW-1185">Reference proteome</keyword>
<name>A0A4Z1CT02_9RHOB</name>
<accession>A0A4Z1CT02</accession>
<dbReference type="Proteomes" id="UP000297972">
    <property type="component" value="Unassembled WGS sequence"/>
</dbReference>
<evidence type="ECO:0000256" key="1">
    <source>
        <dbReference type="SAM" id="MobiDB-lite"/>
    </source>
</evidence>
<comment type="caution">
    <text evidence="2">The sequence shown here is derived from an EMBL/GenBank/DDBJ whole genome shotgun (WGS) entry which is preliminary data.</text>
</comment>
<proteinExistence type="predicted"/>
<organism evidence="2 3">
    <name type="scientific">Paracoccus liaowanqingii</name>
    <dbReference type="NCBI Taxonomy" id="2560053"/>
    <lineage>
        <taxon>Bacteria</taxon>
        <taxon>Pseudomonadati</taxon>
        <taxon>Pseudomonadota</taxon>
        <taxon>Alphaproteobacteria</taxon>
        <taxon>Rhodobacterales</taxon>
        <taxon>Paracoccaceae</taxon>
        <taxon>Paracoccus</taxon>
    </lineage>
</organism>
<dbReference type="InterPro" id="IPR013399">
    <property type="entry name" value="CRISPR-assoc_prot_Csy3"/>
</dbReference>